<sequence length="298" mass="33548">MSLFKRRWQLHQLKKEFADYRKSIIKEKYKECNYDAVKCCVALNNKIVEDVMAKLRDGSRVDTNRFATDALPPSNMRDHVIYDIPGYQETSNPDYLSYANATNINTTDRQEIRSENSVRRSASYQKPGAPGVEFRACGSRDYESDTFDEDEIPPNDIRSPESGYDSANVYASTLSLPKPSVHETKVQDAYRQISTSASQSNSTDRNSKPHESFHTTSEPASMNSNSQSLPDSVSPRPARSTQPSAQSLTRANALLSTPSSQFLHPSTCLRDANYSSNASSPYTEQKQKSVTWRQVYLP</sequence>
<dbReference type="WBParaSite" id="EgrG_000554600">
    <property type="protein sequence ID" value="EgrG_000554600"/>
    <property type="gene ID" value="EgrG_000554600"/>
</dbReference>
<feature type="compositionally biased region" description="Polar residues" evidence="1">
    <location>
        <begin position="273"/>
        <end position="292"/>
    </location>
</feature>
<organism evidence="2">
    <name type="scientific">Echinococcus granulosus</name>
    <name type="common">Hydatid tapeworm</name>
    <dbReference type="NCBI Taxonomy" id="6210"/>
    <lineage>
        <taxon>Eukaryota</taxon>
        <taxon>Metazoa</taxon>
        <taxon>Spiralia</taxon>
        <taxon>Lophotrochozoa</taxon>
        <taxon>Platyhelminthes</taxon>
        <taxon>Cestoda</taxon>
        <taxon>Eucestoda</taxon>
        <taxon>Cyclophyllidea</taxon>
        <taxon>Taeniidae</taxon>
        <taxon>Echinococcus</taxon>
        <taxon>Echinococcus granulosus group</taxon>
    </lineage>
</organism>
<gene>
    <name evidence="2" type="ORF">EgrG_000554600</name>
</gene>
<feature type="region of interest" description="Disordered" evidence="1">
    <location>
        <begin position="270"/>
        <end position="298"/>
    </location>
</feature>
<feature type="compositionally biased region" description="Polar residues" evidence="1">
    <location>
        <begin position="214"/>
        <end position="231"/>
    </location>
</feature>
<evidence type="ECO:0000313" key="4">
    <source>
        <dbReference type="WBParaSite" id="EgrG_000554600"/>
    </source>
</evidence>
<evidence type="ECO:0000313" key="3">
    <source>
        <dbReference type="Proteomes" id="UP000492820"/>
    </source>
</evidence>
<reference evidence="2 3" key="1">
    <citation type="journal article" date="2013" name="Nature">
        <title>The genomes of four tapeworm species reveal adaptations to parasitism.</title>
        <authorList>
            <person name="Tsai I.J."/>
            <person name="Zarowiecki M."/>
            <person name="Holroyd N."/>
            <person name="Garciarrubio A."/>
            <person name="Sanchez-Flores A."/>
            <person name="Brooks K.L."/>
            <person name="Tracey A."/>
            <person name="Bobes R.J."/>
            <person name="Fragoso G."/>
            <person name="Sciutto E."/>
            <person name="Aslett M."/>
            <person name="Beasley H."/>
            <person name="Bennett H.M."/>
            <person name="Cai J."/>
            <person name="Camicia F."/>
            <person name="Clark R."/>
            <person name="Cucher M."/>
            <person name="De Silva N."/>
            <person name="Day T.A."/>
            <person name="Deplazes P."/>
            <person name="Estrada K."/>
            <person name="Fernandez C."/>
            <person name="Holland P.W."/>
            <person name="Hou J."/>
            <person name="Hu S."/>
            <person name="Huckvale T."/>
            <person name="Hung S.S."/>
            <person name="Kamenetzky L."/>
            <person name="Keane J.A."/>
            <person name="Kiss F."/>
            <person name="Koziol U."/>
            <person name="Lambert O."/>
            <person name="Liu K."/>
            <person name="Luo X."/>
            <person name="Luo Y."/>
            <person name="Macchiaroli N."/>
            <person name="Nichol S."/>
            <person name="Paps J."/>
            <person name="Parkinson J."/>
            <person name="Pouchkina-Stantcheva N."/>
            <person name="Riddiford N."/>
            <person name="Rosenzvit M."/>
            <person name="Salinas G."/>
            <person name="Wasmuth J.D."/>
            <person name="Zamanian M."/>
            <person name="Zheng Y."/>
            <person name="Cai X."/>
            <person name="Soberon X."/>
            <person name="Olson P.D."/>
            <person name="Laclette J.P."/>
            <person name="Brehm K."/>
            <person name="Berriman M."/>
            <person name="Garciarrubio A."/>
            <person name="Bobes R.J."/>
            <person name="Fragoso G."/>
            <person name="Sanchez-Flores A."/>
            <person name="Estrada K."/>
            <person name="Cevallos M.A."/>
            <person name="Morett E."/>
            <person name="Gonzalez V."/>
            <person name="Portillo T."/>
            <person name="Ochoa-Leyva A."/>
            <person name="Jose M.V."/>
            <person name="Sciutto E."/>
            <person name="Landa A."/>
            <person name="Jimenez L."/>
            <person name="Valdes V."/>
            <person name="Carrero J.C."/>
            <person name="Larralde C."/>
            <person name="Morales-Montor J."/>
            <person name="Limon-Lason J."/>
            <person name="Soberon X."/>
            <person name="Laclette J.P."/>
        </authorList>
    </citation>
    <scope>NUCLEOTIDE SEQUENCE [LARGE SCALE GENOMIC DNA]</scope>
</reference>
<feature type="compositionally biased region" description="Acidic residues" evidence="1">
    <location>
        <begin position="144"/>
        <end position="153"/>
    </location>
</feature>
<name>A0A068X2R1_ECHGR</name>
<evidence type="ECO:0000313" key="2">
    <source>
        <dbReference type="EMBL" id="CDS25092.1"/>
    </source>
</evidence>
<dbReference type="OrthoDB" id="10513741at2759"/>
<reference evidence="2" key="2">
    <citation type="submission" date="2014-06" db="EMBL/GenBank/DDBJ databases">
        <authorList>
            <person name="Aslett M."/>
        </authorList>
    </citation>
    <scope>NUCLEOTIDE SEQUENCE</scope>
</reference>
<feature type="region of interest" description="Disordered" evidence="1">
    <location>
        <begin position="194"/>
        <end position="248"/>
    </location>
</feature>
<feature type="compositionally biased region" description="Basic and acidic residues" evidence="1">
    <location>
        <begin position="109"/>
        <end position="118"/>
    </location>
</feature>
<dbReference type="AlphaFoldDB" id="A0A068X2R1"/>
<evidence type="ECO:0000256" key="1">
    <source>
        <dbReference type="SAM" id="MobiDB-lite"/>
    </source>
</evidence>
<dbReference type="EMBL" id="LK028716">
    <property type="protein sequence ID" value="CDS25092.1"/>
    <property type="molecule type" value="Genomic_DNA"/>
</dbReference>
<protein>
    <submittedName>
        <fullName evidence="2 4">Expressed protein</fullName>
    </submittedName>
</protein>
<feature type="compositionally biased region" description="Polar residues" evidence="1">
    <location>
        <begin position="239"/>
        <end position="248"/>
    </location>
</feature>
<reference evidence="4" key="3">
    <citation type="submission" date="2020-10" db="UniProtKB">
        <authorList>
            <consortium name="WormBaseParasite"/>
        </authorList>
    </citation>
    <scope>IDENTIFICATION</scope>
</reference>
<feature type="region of interest" description="Disordered" evidence="1">
    <location>
        <begin position="109"/>
        <end position="165"/>
    </location>
</feature>
<accession>A0A068X2R1</accession>
<proteinExistence type="predicted"/>
<feature type="compositionally biased region" description="Polar residues" evidence="1">
    <location>
        <begin position="194"/>
        <end position="204"/>
    </location>
</feature>
<dbReference type="Proteomes" id="UP000492820">
    <property type="component" value="Unassembled WGS sequence"/>
</dbReference>